<protein>
    <submittedName>
        <fullName evidence="1">Cell division protein FtsL</fullName>
    </submittedName>
</protein>
<organism evidence="1 2">
    <name type="scientific">Pantoea dispersa</name>
    <dbReference type="NCBI Taxonomy" id="59814"/>
    <lineage>
        <taxon>Bacteria</taxon>
        <taxon>Pseudomonadati</taxon>
        <taxon>Pseudomonadota</taxon>
        <taxon>Gammaproteobacteria</taxon>
        <taxon>Enterobacterales</taxon>
        <taxon>Erwiniaceae</taxon>
        <taxon>Pantoea</taxon>
    </lineage>
</organism>
<keyword evidence="1" id="KW-0131">Cell cycle</keyword>
<feature type="non-terminal residue" evidence="1">
    <location>
        <position position="30"/>
    </location>
</feature>
<keyword evidence="1" id="KW-0132">Cell division</keyword>
<keyword evidence="2" id="KW-1185">Reference proteome</keyword>
<reference evidence="1 2" key="1">
    <citation type="submission" date="2019-06" db="EMBL/GenBank/DDBJ databases">
        <title>Pantoea dispersa Assembly.</title>
        <authorList>
            <person name="Wang J."/>
        </authorList>
    </citation>
    <scope>NUCLEOTIDE SEQUENCE [LARGE SCALE GENOMIC DNA]</scope>
    <source>
        <strain evidence="2">bio</strain>
    </source>
</reference>
<name>A0ABY2ZRQ9_9GAMM</name>
<accession>A0ABY2ZRQ9</accession>
<dbReference type="EMBL" id="VICF01000200">
    <property type="protein sequence ID" value="TQC56607.1"/>
    <property type="molecule type" value="Genomic_DNA"/>
</dbReference>
<evidence type="ECO:0000313" key="1">
    <source>
        <dbReference type="EMBL" id="TQC56607.1"/>
    </source>
</evidence>
<comment type="caution">
    <text evidence="1">The sequence shown here is derived from an EMBL/GenBank/DDBJ whole genome shotgun (WGS) entry which is preliminary data.</text>
</comment>
<dbReference type="GO" id="GO:0051301">
    <property type="term" value="P:cell division"/>
    <property type="evidence" value="ECO:0007669"/>
    <property type="project" value="UniProtKB-KW"/>
</dbReference>
<dbReference type="Proteomes" id="UP000319715">
    <property type="component" value="Unassembled WGS sequence"/>
</dbReference>
<sequence length="30" mass="3435">MSRLLLLVLLACTIASAIGVVYMRHRHRQL</sequence>
<proteinExistence type="predicted"/>
<evidence type="ECO:0000313" key="2">
    <source>
        <dbReference type="Proteomes" id="UP000319715"/>
    </source>
</evidence>
<gene>
    <name evidence="1" type="ORF">FK492_24395</name>
</gene>